<dbReference type="Proteomes" id="UP000192578">
    <property type="component" value="Unassembled WGS sequence"/>
</dbReference>
<dbReference type="SMART" id="SM00252">
    <property type="entry name" value="SH2"/>
    <property type="match status" value="2"/>
</dbReference>
<evidence type="ECO:0000256" key="3">
    <source>
        <dbReference type="ARBA" id="ARBA00022490"/>
    </source>
</evidence>
<accession>A0A1W0WHX5</accession>
<dbReference type="PROSITE" id="PS50001">
    <property type="entry name" value="SH2"/>
    <property type="match status" value="2"/>
</dbReference>
<dbReference type="CDD" id="cd10340">
    <property type="entry name" value="SH2_N-SH2_SHP_like"/>
    <property type="match status" value="1"/>
</dbReference>
<comment type="similarity">
    <text evidence="9">Belongs to the protein-tyrosine phosphatase family. Non-receptor class 4 subfamily.</text>
</comment>
<dbReference type="Pfam" id="PF00102">
    <property type="entry name" value="Y_phosphatase"/>
    <property type="match status" value="1"/>
</dbReference>
<proteinExistence type="inferred from homology"/>
<keyword evidence="5" id="KW-0677">Repeat</keyword>
<dbReference type="SMART" id="SM00404">
    <property type="entry name" value="PTPc_motif"/>
    <property type="match status" value="1"/>
</dbReference>
<dbReference type="OrthoDB" id="8815311at2759"/>
<dbReference type="SMART" id="SM00194">
    <property type="entry name" value="PTPc"/>
    <property type="match status" value="1"/>
</dbReference>
<dbReference type="FunFam" id="3.30.505.10:FF:000012">
    <property type="entry name" value="Tyrosine-protein phosphatase non-receptor type"/>
    <property type="match status" value="1"/>
</dbReference>
<comment type="similarity">
    <text evidence="2 11">Belongs to the protein-tyrosine phosphatase family. Non-receptor class 2 subfamily.</text>
</comment>
<sequence length="587" mass="66420">MGSRRWFHPNVLGIDAENLLLDRGTDGSFLARPSKSNPGQFTLSVRRNGHVTHIKIQNAGDYYDLYGGEKFATLAELVQYYMENQGQLREKNGEAIELKFPLTCADPTPERWFHGYLSGKEAEKQLVEKGKTGSFLVRESQNHPGNYVLSVRTEDKGEDKAPITHVMIRFEKEQYDVGGGEVFDSLTELVEFYKKNPMVETTGTVVSLKFPFNATRFQVSEISSRVKELQKEGHTTSKSGFWEEFESLQQQDFGQLHPRKEGQRPENKLKNRFKNILPFDHTRVILKESDPAIPGSDYINANYVTSDEPDCPKRYIAIQGCLPNTLADFWRMMWQENSHVIVMITKEFERNKPKCARYWPELGQDLQYGHIRVTCTGETGFPDFWLREFLVQHNQLSDPPRKIYQFHFQAWPDHGVPADPGCVLNFMHKINDQQESIKGAGPIVVHCSAGIGRTGTFIVLDIIINQINKLGLDCEIDIHRTVLQVREQRSGTVQIEAQYKFIYMAVQHFVTHTEQPMRDAEQRSAGRDYLNINGASSRTPSNASTISVVSLASVDNSSSPAVASPGTPAVFPNLNSLSISGVSRNGR</sequence>
<dbReference type="FunFam" id="3.30.505.10:FF:000018">
    <property type="entry name" value="Tyrosine-protein phosphatase non-receptor type"/>
    <property type="match status" value="1"/>
</dbReference>
<dbReference type="GO" id="GO:0070374">
    <property type="term" value="P:positive regulation of ERK1 and ERK2 cascade"/>
    <property type="evidence" value="ECO:0007669"/>
    <property type="project" value="TreeGrafter"/>
</dbReference>
<evidence type="ECO:0000256" key="5">
    <source>
        <dbReference type="ARBA" id="ARBA00022737"/>
    </source>
</evidence>
<evidence type="ECO:0000256" key="2">
    <source>
        <dbReference type="ARBA" id="ARBA00010750"/>
    </source>
</evidence>
<dbReference type="InterPro" id="IPR029021">
    <property type="entry name" value="Prot-tyrosine_phosphatase-like"/>
</dbReference>
<evidence type="ECO:0000256" key="12">
    <source>
        <dbReference type="PIRSR" id="PIRSR000929-1"/>
    </source>
</evidence>
<keyword evidence="7 11" id="KW-0904">Protein phosphatase</keyword>
<dbReference type="AlphaFoldDB" id="A0A1W0WHX5"/>
<dbReference type="GO" id="GO:0050839">
    <property type="term" value="F:cell adhesion molecule binding"/>
    <property type="evidence" value="ECO:0007669"/>
    <property type="project" value="TreeGrafter"/>
</dbReference>
<evidence type="ECO:0000259" key="17">
    <source>
        <dbReference type="PROSITE" id="PS50056"/>
    </source>
</evidence>
<keyword evidence="3 11" id="KW-0963">Cytoplasm</keyword>
<dbReference type="PANTHER" id="PTHR46559">
    <property type="entry name" value="TYROSINE-PROTEIN PHOSPHATASE NON-RECEPTOR TYPE 11"/>
    <property type="match status" value="1"/>
</dbReference>
<dbReference type="EC" id="3.1.3.48" evidence="11"/>
<dbReference type="SUPFAM" id="SSF55550">
    <property type="entry name" value="SH2 domain"/>
    <property type="match status" value="2"/>
</dbReference>
<reference evidence="19" key="1">
    <citation type="submission" date="2017-01" db="EMBL/GenBank/DDBJ databases">
        <title>Comparative genomics of anhydrobiosis in the tardigrade Hypsibius dujardini.</title>
        <authorList>
            <person name="Yoshida Y."/>
            <person name="Koutsovoulos G."/>
            <person name="Laetsch D."/>
            <person name="Stevens L."/>
            <person name="Kumar S."/>
            <person name="Horikawa D."/>
            <person name="Ishino K."/>
            <person name="Komine S."/>
            <person name="Tomita M."/>
            <person name="Blaxter M."/>
            <person name="Arakawa K."/>
        </authorList>
    </citation>
    <scope>NUCLEOTIDE SEQUENCE [LARGE SCALE GENOMIC DNA]</scope>
    <source>
        <strain evidence="19">Z151</strain>
    </source>
</reference>
<dbReference type="InterPro" id="IPR000387">
    <property type="entry name" value="Tyr_Pase_dom"/>
</dbReference>
<dbReference type="InterPro" id="IPR000242">
    <property type="entry name" value="PTP_cat"/>
</dbReference>
<comment type="subcellular location">
    <subcellularLocation>
        <location evidence="1 11">Cytoplasm</location>
    </subcellularLocation>
</comment>
<dbReference type="CDD" id="cd09931">
    <property type="entry name" value="SH2_C-SH2_SHP_like"/>
    <property type="match status" value="1"/>
</dbReference>
<evidence type="ECO:0000256" key="11">
    <source>
        <dbReference type="PIRNR" id="PIRNR000929"/>
    </source>
</evidence>
<dbReference type="PRINTS" id="PR00401">
    <property type="entry name" value="SH2DOMAIN"/>
</dbReference>
<dbReference type="Pfam" id="PF00017">
    <property type="entry name" value="SH2"/>
    <property type="match status" value="2"/>
</dbReference>
<protein>
    <recommendedName>
        <fullName evidence="11">Tyrosine-protein phosphatase non-receptor type</fullName>
        <ecNumber evidence="11">3.1.3.48</ecNumber>
    </recommendedName>
</protein>
<comment type="caution">
    <text evidence="18">The sequence shown here is derived from an EMBL/GenBank/DDBJ whole genome shotgun (WGS) entry which is preliminary data.</text>
</comment>
<keyword evidence="19" id="KW-1185">Reference proteome</keyword>
<dbReference type="InterPro" id="IPR000980">
    <property type="entry name" value="SH2"/>
</dbReference>
<dbReference type="GO" id="GO:0005737">
    <property type="term" value="C:cytoplasm"/>
    <property type="evidence" value="ECO:0007669"/>
    <property type="project" value="UniProtKB-SubCell"/>
</dbReference>
<dbReference type="InterPro" id="IPR036860">
    <property type="entry name" value="SH2_dom_sf"/>
</dbReference>
<evidence type="ECO:0000256" key="4">
    <source>
        <dbReference type="ARBA" id="ARBA00022553"/>
    </source>
</evidence>
<dbReference type="PROSITE" id="PS00383">
    <property type="entry name" value="TYR_PHOSPHATASE_1"/>
    <property type="match status" value="1"/>
</dbReference>
<dbReference type="Gene3D" id="3.30.505.10">
    <property type="entry name" value="SH2 domain"/>
    <property type="match status" value="2"/>
</dbReference>
<dbReference type="Gene3D" id="3.90.190.10">
    <property type="entry name" value="Protein tyrosine phosphatase superfamily"/>
    <property type="match status" value="1"/>
</dbReference>
<dbReference type="InterPro" id="IPR012152">
    <property type="entry name" value="Tyr_Pase_non-rcpt_typ-6/11"/>
</dbReference>
<name>A0A1W0WHX5_HYPEX</name>
<dbReference type="PANTHER" id="PTHR46559:SF3">
    <property type="entry name" value="TYROSINE-PROTEIN PHOSPHATASE NON-RECEPTOR TYPE"/>
    <property type="match status" value="1"/>
</dbReference>
<dbReference type="GO" id="GO:0030971">
    <property type="term" value="F:receptor tyrosine kinase binding"/>
    <property type="evidence" value="ECO:0007669"/>
    <property type="project" value="TreeGrafter"/>
</dbReference>
<gene>
    <name evidence="18" type="ORF">BV898_11050</name>
</gene>
<feature type="domain" description="Tyrosine specific protein phosphatases" evidence="17">
    <location>
        <begin position="424"/>
        <end position="500"/>
    </location>
</feature>
<dbReference type="PIRSF" id="PIRSF000929">
    <property type="entry name" value="Tyr-Ptase_nr_6"/>
    <property type="match status" value="1"/>
</dbReference>
<evidence type="ECO:0000256" key="7">
    <source>
        <dbReference type="ARBA" id="ARBA00022912"/>
    </source>
</evidence>
<dbReference type="InterPro" id="IPR003595">
    <property type="entry name" value="Tyr_Pase_cat"/>
</dbReference>
<evidence type="ECO:0000256" key="14">
    <source>
        <dbReference type="PROSITE-ProRule" id="PRU00191"/>
    </source>
</evidence>
<feature type="active site" description="Phosphocysteine intermediate" evidence="12">
    <location>
        <position position="447"/>
    </location>
</feature>
<dbReference type="SUPFAM" id="SSF52799">
    <property type="entry name" value="(Phosphotyrosine protein) phosphatases II"/>
    <property type="match status" value="1"/>
</dbReference>
<feature type="domain" description="SH2" evidence="15">
    <location>
        <begin position="112"/>
        <end position="212"/>
    </location>
</feature>
<evidence type="ECO:0000256" key="9">
    <source>
        <dbReference type="ARBA" id="ARBA00034734"/>
    </source>
</evidence>
<organism evidence="18 19">
    <name type="scientific">Hypsibius exemplaris</name>
    <name type="common">Freshwater tardigrade</name>
    <dbReference type="NCBI Taxonomy" id="2072580"/>
    <lineage>
        <taxon>Eukaryota</taxon>
        <taxon>Metazoa</taxon>
        <taxon>Ecdysozoa</taxon>
        <taxon>Tardigrada</taxon>
        <taxon>Eutardigrada</taxon>
        <taxon>Parachela</taxon>
        <taxon>Hypsibioidea</taxon>
        <taxon>Hypsibiidae</taxon>
        <taxon>Hypsibius</taxon>
    </lineage>
</organism>
<dbReference type="GO" id="GO:0004726">
    <property type="term" value="F:non-membrane spanning protein tyrosine phosphatase activity"/>
    <property type="evidence" value="ECO:0007669"/>
    <property type="project" value="TreeGrafter"/>
</dbReference>
<dbReference type="PRINTS" id="PR00700">
    <property type="entry name" value="PRTYPHPHTASE"/>
</dbReference>
<dbReference type="PROSITE" id="PS50056">
    <property type="entry name" value="TYR_PHOSPHATASE_2"/>
    <property type="match status" value="1"/>
</dbReference>
<comment type="catalytic activity">
    <reaction evidence="10 11">
        <text>O-phospho-L-tyrosyl-[protein] + H2O = L-tyrosyl-[protein] + phosphate</text>
        <dbReference type="Rhea" id="RHEA:10684"/>
        <dbReference type="Rhea" id="RHEA-COMP:10136"/>
        <dbReference type="Rhea" id="RHEA-COMP:20101"/>
        <dbReference type="ChEBI" id="CHEBI:15377"/>
        <dbReference type="ChEBI" id="CHEBI:43474"/>
        <dbReference type="ChEBI" id="CHEBI:46858"/>
        <dbReference type="ChEBI" id="CHEBI:61978"/>
        <dbReference type="EC" id="3.1.3.48"/>
    </reaction>
</comment>
<dbReference type="InterPro" id="IPR016130">
    <property type="entry name" value="Tyr_Pase_AS"/>
</dbReference>
<evidence type="ECO:0000256" key="10">
    <source>
        <dbReference type="ARBA" id="ARBA00051722"/>
    </source>
</evidence>
<evidence type="ECO:0000259" key="15">
    <source>
        <dbReference type="PROSITE" id="PS50001"/>
    </source>
</evidence>
<feature type="binding site" evidence="13">
    <location>
        <position position="494"/>
    </location>
    <ligand>
        <name>substrate</name>
    </ligand>
</feature>
<evidence type="ECO:0000313" key="19">
    <source>
        <dbReference type="Proteomes" id="UP000192578"/>
    </source>
</evidence>
<evidence type="ECO:0000256" key="8">
    <source>
        <dbReference type="ARBA" id="ARBA00022999"/>
    </source>
</evidence>
<evidence type="ECO:0000259" key="16">
    <source>
        <dbReference type="PROSITE" id="PS50055"/>
    </source>
</evidence>
<keyword evidence="8 14" id="KW-0727">SH2 domain</keyword>
<keyword evidence="6 11" id="KW-0378">Hydrolase</keyword>
<evidence type="ECO:0000256" key="1">
    <source>
        <dbReference type="ARBA" id="ARBA00004496"/>
    </source>
</evidence>
<evidence type="ECO:0000256" key="6">
    <source>
        <dbReference type="ARBA" id="ARBA00022801"/>
    </source>
</evidence>
<dbReference type="PROSITE" id="PS50055">
    <property type="entry name" value="TYR_PHOSPHATASE_PTP"/>
    <property type="match status" value="1"/>
</dbReference>
<keyword evidence="4" id="KW-0597">Phosphoprotein</keyword>
<dbReference type="FunFam" id="3.90.190.10:FF:000045">
    <property type="entry name" value="Tyrosine-protein phosphatase non-receptor type 12"/>
    <property type="match status" value="1"/>
</dbReference>
<feature type="binding site" evidence="13">
    <location>
        <position position="413"/>
    </location>
    <ligand>
        <name>substrate</name>
    </ligand>
</feature>
<evidence type="ECO:0000256" key="13">
    <source>
        <dbReference type="PIRSR" id="PIRSR000929-2"/>
    </source>
</evidence>
<dbReference type="EMBL" id="MTYJ01000099">
    <property type="protein sequence ID" value="OQV14787.1"/>
    <property type="molecule type" value="Genomic_DNA"/>
</dbReference>
<evidence type="ECO:0000313" key="18">
    <source>
        <dbReference type="EMBL" id="OQV14787.1"/>
    </source>
</evidence>
<feature type="domain" description="SH2" evidence="15">
    <location>
        <begin position="6"/>
        <end position="102"/>
    </location>
</feature>
<feature type="domain" description="Tyrosine-protein phosphatase" evidence="16">
    <location>
        <begin position="241"/>
        <end position="509"/>
    </location>
</feature>